<reference evidence="1" key="1">
    <citation type="submission" date="2021-08" db="EMBL/GenBank/DDBJ databases">
        <title>The first chromosome-level gecko genome reveals the dynamic sex chromosomes of Neotropical dwarf geckos (Sphaerodactylidae: Sphaerodactylus).</title>
        <authorList>
            <person name="Pinto B.J."/>
            <person name="Keating S.E."/>
            <person name="Gamble T."/>
        </authorList>
    </citation>
    <scope>NUCLEOTIDE SEQUENCE</scope>
    <source>
        <strain evidence="1">TG3544</strain>
    </source>
</reference>
<sequence>MDHERDEQRRAYAALQLRSSELSRERDQLRIDLAIEWQHPILSGPIRSSHPILDDPIRSNPILDDPILGNPILDDPIRGNPILGDPILGSPTLDDPILDDPNPGGPMVVLKIMPCYHHCPNYPLH</sequence>
<keyword evidence="2" id="KW-1185">Reference proteome</keyword>
<evidence type="ECO:0000313" key="1">
    <source>
        <dbReference type="EMBL" id="KAH8015292.1"/>
    </source>
</evidence>
<proteinExistence type="predicted"/>
<evidence type="ECO:0000313" key="2">
    <source>
        <dbReference type="Proteomes" id="UP000827872"/>
    </source>
</evidence>
<gene>
    <name evidence="1" type="ORF">K3G42_001972</name>
</gene>
<comment type="caution">
    <text evidence="1">The sequence shown here is derived from an EMBL/GenBank/DDBJ whole genome shotgun (WGS) entry which is preliminary data.</text>
</comment>
<dbReference type="Proteomes" id="UP000827872">
    <property type="component" value="Linkage Group LG01"/>
</dbReference>
<name>A0ACB8G6U8_9SAUR</name>
<accession>A0ACB8G6U8</accession>
<protein>
    <submittedName>
        <fullName evidence="1">Uncharacterized protein</fullName>
    </submittedName>
</protein>
<organism evidence="1 2">
    <name type="scientific">Sphaerodactylus townsendi</name>
    <dbReference type="NCBI Taxonomy" id="933632"/>
    <lineage>
        <taxon>Eukaryota</taxon>
        <taxon>Metazoa</taxon>
        <taxon>Chordata</taxon>
        <taxon>Craniata</taxon>
        <taxon>Vertebrata</taxon>
        <taxon>Euteleostomi</taxon>
        <taxon>Lepidosauria</taxon>
        <taxon>Squamata</taxon>
        <taxon>Bifurcata</taxon>
        <taxon>Gekkota</taxon>
        <taxon>Sphaerodactylidae</taxon>
        <taxon>Sphaerodactylus</taxon>
    </lineage>
</organism>
<dbReference type="EMBL" id="CM037614">
    <property type="protein sequence ID" value="KAH8015292.1"/>
    <property type="molecule type" value="Genomic_DNA"/>
</dbReference>